<dbReference type="PROSITE" id="PS51866">
    <property type="entry name" value="MOP"/>
    <property type="match status" value="1"/>
</dbReference>
<dbReference type="InterPro" id="IPR005116">
    <property type="entry name" value="Transp-assoc_OB_typ1"/>
</dbReference>
<reference evidence="13" key="3">
    <citation type="submission" date="2022-07" db="EMBL/GenBank/DDBJ databases">
        <title>Genome-based characterization of novel serogroup A variants of Pasteurella multocida.</title>
        <authorList>
            <person name="Prajapati A."/>
            <person name="Yogisharadhya R."/>
            <person name="Mohanty N."/>
            <person name="Chanda M."/>
            <person name="Mendem S.K."/>
            <person name="Siddaramappa S."/>
            <person name="Shivachandra S.B."/>
        </authorList>
    </citation>
    <scope>NUCLEOTIDE SEQUENCE</scope>
    <source>
        <strain evidence="13">NIVEDIPm19</strain>
    </source>
</reference>
<keyword evidence="4" id="KW-0997">Cell inner membrane</keyword>
<evidence type="ECO:0000256" key="3">
    <source>
        <dbReference type="ARBA" id="ARBA00022505"/>
    </source>
</evidence>
<proteinExistence type="predicted"/>
<evidence type="ECO:0000256" key="9">
    <source>
        <dbReference type="PROSITE-ProRule" id="PRU01213"/>
    </source>
</evidence>
<evidence type="ECO:0000259" key="10">
    <source>
        <dbReference type="PROSITE" id="PS50893"/>
    </source>
</evidence>
<reference evidence="12" key="1">
    <citation type="submission" date="2015-01" db="EMBL/GenBank/DDBJ databases">
        <title>Draft genome sequence of Pasteurella multocida isolated from alpaca pneumonia.</title>
        <authorList>
            <person name="Maturrano L."/>
            <person name="Hurtado R."/>
            <person name="Allasi N."/>
            <person name="Juscamayta E."/>
            <person name="Fernandez D."/>
            <person name="Maximiliano J."/>
            <person name="Rimac R."/>
            <person name="Rosadio R."/>
        </authorList>
    </citation>
    <scope>NUCLEOTIDE SEQUENCE</scope>
    <source>
        <strain evidence="12">UNMSM</strain>
    </source>
</reference>
<keyword evidence="6 13" id="KW-0067">ATP-binding</keyword>
<evidence type="ECO:0000256" key="7">
    <source>
        <dbReference type="ARBA" id="ARBA00022967"/>
    </source>
</evidence>
<dbReference type="InterPro" id="IPR050334">
    <property type="entry name" value="Molybdenum_import_ModC"/>
</dbReference>
<evidence type="ECO:0000256" key="1">
    <source>
        <dbReference type="ARBA" id="ARBA00022448"/>
    </source>
</evidence>
<dbReference type="AlphaFoldDB" id="A0A126QGV3"/>
<evidence type="ECO:0000256" key="5">
    <source>
        <dbReference type="ARBA" id="ARBA00022741"/>
    </source>
</evidence>
<name>A0A126QGV3_PASMD</name>
<dbReference type="Gene3D" id="3.40.50.300">
    <property type="entry name" value="P-loop containing nucleotide triphosphate hydrolases"/>
    <property type="match status" value="1"/>
</dbReference>
<keyword evidence="3 9" id="KW-0500">Molybdenum</keyword>
<dbReference type="InterPro" id="IPR008995">
    <property type="entry name" value="Mo/tungstate-bd_C_term_dom"/>
</dbReference>
<dbReference type="GO" id="GO:0016020">
    <property type="term" value="C:membrane"/>
    <property type="evidence" value="ECO:0007669"/>
    <property type="project" value="InterPro"/>
</dbReference>
<dbReference type="NCBIfam" id="TIGR00638">
    <property type="entry name" value="Mop"/>
    <property type="match status" value="1"/>
</dbReference>
<dbReference type="PANTHER" id="PTHR43514">
    <property type="entry name" value="ABC TRANSPORTER I FAMILY MEMBER 10"/>
    <property type="match status" value="1"/>
</dbReference>
<dbReference type="Gene3D" id="2.40.50.100">
    <property type="match status" value="1"/>
</dbReference>
<evidence type="ECO:0000256" key="4">
    <source>
        <dbReference type="ARBA" id="ARBA00022519"/>
    </source>
</evidence>
<dbReference type="Proteomes" id="UP001182304">
    <property type="component" value="Unassembled WGS sequence"/>
</dbReference>
<protein>
    <submittedName>
        <fullName evidence="12">ModC protein</fullName>
    </submittedName>
    <submittedName>
        <fullName evidence="13">Molybdenum ABC transporter ATP-binding protein ModC</fullName>
    </submittedName>
    <submittedName>
        <fullName evidence="15">Molybdenum import ATP-binding protein ModC</fullName>
    </submittedName>
</protein>
<evidence type="ECO:0000256" key="6">
    <source>
        <dbReference type="ARBA" id="ARBA00022840"/>
    </source>
</evidence>
<evidence type="ECO:0000313" key="15">
    <source>
        <dbReference type="EMBL" id="NNI78457.1"/>
    </source>
</evidence>
<dbReference type="InterPro" id="IPR003593">
    <property type="entry name" value="AAA+_ATPase"/>
</dbReference>
<dbReference type="GO" id="GO:0015098">
    <property type="term" value="F:molybdate ion transmembrane transporter activity"/>
    <property type="evidence" value="ECO:0007669"/>
    <property type="project" value="InterPro"/>
</dbReference>
<reference evidence="15 16" key="2">
    <citation type="journal article" date="2018" name="Front. Microbiol.">
        <title>Genetic and Phylogenetic Characteristics of Pasteurella multocida Isolates From Different Host Species.</title>
        <authorList>
            <person name="Peng Z."/>
            <person name="Liang W."/>
            <person name="Wang F."/>
            <person name="Xu Z."/>
            <person name="Xie Z."/>
            <person name="Lian Z."/>
            <person name="Hua L."/>
            <person name="Zhou R."/>
            <person name="Chen H."/>
            <person name="Wu B."/>
        </authorList>
    </citation>
    <scope>NUCLEOTIDE SEQUENCE [LARGE SCALE GENOMIC DNA]</scope>
    <source>
        <strain evidence="15 16">HNA06</strain>
    </source>
</reference>
<dbReference type="InterPro" id="IPR027417">
    <property type="entry name" value="P-loop_NTPase"/>
</dbReference>
<feature type="domain" description="Mop" evidence="11">
    <location>
        <begin position="289"/>
        <end position="351"/>
    </location>
</feature>
<evidence type="ECO:0000256" key="8">
    <source>
        <dbReference type="ARBA" id="ARBA00023136"/>
    </source>
</evidence>
<dbReference type="EMBL" id="JANJHC010000005">
    <property type="protein sequence ID" value="MDA5622676.1"/>
    <property type="molecule type" value="Genomic_DNA"/>
</dbReference>
<evidence type="ECO:0000313" key="16">
    <source>
        <dbReference type="Proteomes" id="UP000540079"/>
    </source>
</evidence>
<keyword evidence="1" id="KW-0813">Transport</keyword>
<keyword evidence="7" id="KW-1278">Translocase</keyword>
<dbReference type="EMBL" id="JANIEN010000001">
    <property type="protein sequence ID" value="MDT3451384.1"/>
    <property type="molecule type" value="Genomic_DNA"/>
</dbReference>
<dbReference type="PANTHER" id="PTHR43514:SF4">
    <property type="entry name" value="ABC TRANSPORTER I FAMILY MEMBER 10"/>
    <property type="match status" value="1"/>
</dbReference>
<dbReference type="RefSeq" id="WP_014667986.1">
    <property type="nucleotide sequence ID" value="NZ_CP030096.1"/>
</dbReference>
<keyword evidence="8" id="KW-0472">Membrane</keyword>
<dbReference type="InterPro" id="IPR003439">
    <property type="entry name" value="ABC_transporter-like_ATP-bd"/>
</dbReference>
<evidence type="ECO:0000313" key="13">
    <source>
        <dbReference type="EMBL" id="MDA5622676.1"/>
    </source>
</evidence>
<feature type="domain" description="ABC transporter" evidence="10">
    <location>
        <begin position="1"/>
        <end position="229"/>
    </location>
</feature>
<sequence length="351" mass="39419">MLKINVKKQLGQLALEANLQIPARGVTALFGLSGSGKTSLINLVSGLVHPDEGYISLNERVLVDQSKAICIPAYQRHIGYVFQDARLFPHYTVKGNLCYGIKKIDLAKFDDIVSLLGIGHLLKRYPITLSGGEKQRVAIGRALLTQPEILLMDEPLSALDLPRKRELMSYLETLSKKIDIPILYVTHSIEELLRLAEYVVLLDEGKVRAFDRLESIWENPLFLPWKLEDEQSAVLSLPILHNNTGYQVTALGLQQQQIWIKAQQAEVGENIRICIKGSDVSLSLTQPEKTSIRNILHGKVKRIVERENRVDVQIEIDEKPIWATISKWALEDLALQLGQPVFAQIKAVSVL</sequence>
<dbReference type="Proteomes" id="UP001145481">
    <property type="component" value="Unassembled WGS sequence"/>
</dbReference>
<dbReference type="EMBL" id="PPVL01000002">
    <property type="protein sequence ID" value="NNI78457.1"/>
    <property type="molecule type" value="Genomic_DNA"/>
</dbReference>
<evidence type="ECO:0000259" key="11">
    <source>
        <dbReference type="PROSITE" id="PS51866"/>
    </source>
</evidence>
<dbReference type="PROSITE" id="PS50893">
    <property type="entry name" value="ABC_TRANSPORTER_2"/>
    <property type="match status" value="1"/>
</dbReference>
<keyword evidence="5" id="KW-0547">Nucleotide-binding</keyword>
<dbReference type="SUPFAM" id="SSF52540">
    <property type="entry name" value="P-loop containing nucleoside triphosphate hydrolases"/>
    <property type="match status" value="1"/>
</dbReference>
<dbReference type="FunFam" id="3.40.50.300:FF:000634">
    <property type="entry name" value="Molybdenum import ATP-binding protein ModC"/>
    <property type="match status" value="1"/>
</dbReference>
<dbReference type="EMBL" id="KP660013">
    <property type="protein sequence ID" value="AMK07852.1"/>
    <property type="molecule type" value="Genomic_DNA"/>
</dbReference>
<accession>A0A126QGV3</accession>
<reference evidence="14" key="4">
    <citation type="submission" date="2022-07" db="EMBL/GenBank/DDBJ databases">
        <title>Sequence of Pasteurella multocoda 17BRD-035.</title>
        <authorList>
            <person name="Roy Chowdhury P."/>
            <person name="Alhamami T."/>
            <person name="Trott D.J."/>
            <person name="Djordvevic S.P."/>
        </authorList>
    </citation>
    <scope>NUCLEOTIDE SEQUENCE</scope>
    <source>
        <strain evidence="14">17BRD-035</strain>
    </source>
</reference>
<dbReference type="SUPFAM" id="SSF50331">
    <property type="entry name" value="MOP-like"/>
    <property type="match status" value="1"/>
</dbReference>
<dbReference type="GO" id="GO:0016887">
    <property type="term" value="F:ATP hydrolysis activity"/>
    <property type="evidence" value="ECO:0007669"/>
    <property type="project" value="InterPro"/>
</dbReference>
<dbReference type="GO" id="GO:0140359">
    <property type="term" value="F:ABC-type transporter activity"/>
    <property type="evidence" value="ECO:0007669"/>
    <property type="project" value="InterPro"/>
</dbReference>
<dbReference type="NCBIfam" id="NF008355">
    <property type="entry name" value="PRK11144.1"/>
    <property type="match status" value="1"/>
</dbReference>
<gene>
    <name evidence="12" type="primary">modC</name>
    <name evidence="15" type="ORF">C2800_03290</name>
    <name evidence="13" type="ORF">NM948_03815</name>
    <name evidence="14" type="ORF">NQF69_01175</name>
</gene>
<dbReference type="Pfam" id="PF03459">
    <property type="entry name" value="TOBE"/>
    <property type="match status" value="1"/>
</dbReference>
<dbReference type="NCBIfam" id="TIGR02142">
    <property type="entry name" value="modC_ABC"/>
    <property type="match status" value="1"/>
</dbReference>
<dbReference type="InterPro" id="IPR004606">
    <property type="entry name" value="Mop_domain"/>
</dbReference>
<dbReference type="Pfam" id="PF00005">
    <property type="entry name" value="ABC_tran"/>
    <property type="match status" value="1"/>
</dbReference>
<dbReference type="InterPro" id="IPR011868">
    <property type="entry name" value="ModC_ABC_ATP-bd"/>
</dbReference>
<dbReference type="GO" id="GO:0005524">
    <property type="term" value="F:ATP binding"/>
    <property type="evidence" value="ECO:0007669"/>
    <property type="project" value="UniProtKB-KW"/>
</dbReference>
<dbReference type="Proteomes" id="UP000540079">
    <property type="component" value="Unassembled WGS sequence"/>
</dbReference>
<dbReference type="PROSITE" id="PS00211">
    <property type="entry name" value="ABC_TRANSPORTER_1"/>
    <property type="match status" value="1"/>
</dbReference>
<keyword evidence="2" id="KW-1003">Cell membrane</keyword>
<evidence type="ECO:0000256" key="2">
    <source>
        <dbReference type="ARBA" id="ARBA00022475"/>
    </source>
</evidence>
<evidence type="ECO:0000313" key="14">
    <source>
        <dbReference type="EMBL" id="MDT3451384.1"/>
    </source>
</evidence>
<evidence type="ECO:0000313" key="12">
    <source>
        <dbReference type="EMBL" id="AMK07852.1"/>
    </source>
</evidence>
<organism evidence="12">
    <name type="scientific">Pasteurella multocida</name>
    <dbReference type="NCBI Taxonomy" id="747"/>
    <lineage>
        <taxon>Bacteria</taxon>
        <taxon>Pseudomonadati</taxon>
        <taxon>Pseudomonadota</taxon>
        <taxon>Gammaproteobacteria</taxon>
        <taxon>Pasteurellales</taxon>
        <taxon>Pasteurellaceae</taxon>
        <taxon>Pasteurella</taxon>
    </lineage>
</organism>
<dbReference type="InterPro" id="IPR017871">
    <property type="entry name" value="ABC_transporter-like_CS"/>
</dbReference>
<dbReference type="SMART" id="SM00382">
    <property type="entry name" value="AAA"/>
    <property type="match status" value="1"/>
</dbReference>